<name>A0A3B0C3I3_9BACL</name>
<comment type="caution">
    <text evidence="7">The sequence shown here is derived from an EMBL/GenBank/DDBJ whole genome shotgun (WGS) entry which is preliminary data.</text>
</comment>
<evidence type="ECO:0000259" key="6">
    <source>
        <dbReference type="PROSITE" id="PS50995"/>
    </source>
</evidence>
<keyword evidence="4" id="KW-0238">DNA-binding</keyword>
<keyword evidence="3" id="KW-0805">Transcription regulation</keyword>
<dbReference type="Proteomes" id="UP000282311">
    <property type="component" value="Unassembled WGS sequence"/>
</dbReference>
<dbReference type="GO" id="GO:0003677">
    <property type="term" value="F:DNA binding"/>
    <property type="evidence" value="ECO:0007669"/>
    <property type="project" value="UniProtKB-KW"/>
</dbReference>
<dbReference type="SUPFAM" id="SSF46785">
    <property type="entry name" value="Winged helix' DNA-binding domain"/>
    <property type="match status" value="1"/>
</dbReference>
<organism evidence="7 8">
    <name type="scientific">Paenibacillus ginsengarvi</name>
    <dbReference type="NCBI Taxonomy" id="400777"/>
    <lineage>
        <taxon>Bacteria</taxon>
        <taxon>Bacillati</taxon>
        <taxon>Bacillota</taxon>
        <taxon>Bacilli</taxon>
        <taxon>Bacillales</taxon>
        <taxon>Paenibacillaceae</taxon>
        <taxon>Paenibacillus</taxon>
    </lineage>
</organism>
<dbReference type="AlphaFoldDB" id="A0A3B0C3I3"/>
<keyword evidence="8" id="KW-1185">Reference proteome</keyword>
<comment type="subcellular location">
    <subcellularLocation>
        <location evidence="1">Cytoplasm</location>
    </subcellularLocation>
</comment>
<evidence type="ECO:0000313" key="7">
    <source>
        <dbReference type="EMBL" id="RKN79141.1"/>
    </source>
</evidence>
<keyword evidence="5" id="KW-0804">Transcription</keyword>
<dbReference type="InterPro" id="IPR055166">
    <property type="entry name" value="Transc_reg_Sar_Rot_HTH"/>
</dbReference>
<sequence length="149" mass="16982">MDRDDMLTLDNQMCFALYACSREMTKLYRPFLDELGITYTQYVAMLALWERDDVTVKRLGERLHLDSGTLTPLLKKLEAAGFVSRARDAQDERNVRIRLTASGEQLKERACDVPAKAFCGLGISAEEAKDLRDRLRSLLGRIHQPTMEA</sequence>
<evidence type="ECO:0000256" key="5">
    <source>
        <dbReference type="ARBA" id="ARBA00023163"/>
    </source>
</evidence>
<evidence type="ECO:0000313" key="8">
    <source>
        <dbReference type="Proteomes" id="UP000282311"/>
    </source>
</evidence>
<dbReference type="GO" id="GO:0006950">
    <property type="term" value="P:response to stress"/>
    <property type="evidence" value="ECO:0007669"/>
    <property type="project" value="TreeGrafter"/>
</dbReference>
<dbReference type="InterPro" id="IPR039422">
    <property type="entry name" value="MarR/SlyA-like"/>
</dbReference>
<dbReference type="InterPro" id="IPR036390">
    <property type="entry name" value="WH_DNA-bd_sf"/>
</dbReference>
<evidence type="ECO:0000256" key="4">
    <source>
        <dbReference type="ARBA" id="ARBA00023125"/>
    </source>
</evidence>
<proteinExistence type="predicted"/>
<protein>
    <submittedName>
        <fullName evidence="7">MarR family transcriptional regulator</fullName>
    </submittedName>
</protein>
<dbReference type="PROSITE" id="PS50995">
    <property type="entry name" value="HTH_MARR_2"/>
    <property type="match status" value="1"/>
</dbReference>
<dbReference type="SMART" id="SM00347">
    <property type="entry name" value="HTH_MARR"/>
    <property type="match status" value="1"/>
</dbReference>
<accession>A0A3B0C3I3</accession>
<gene>
    <name evidence="7" type="ORF">D7M11_20875</name>
</gene>
<evidence type="ECO:0000256" key="1">
    <source>
        <dbReference type="ARBA" id="ARBA00004496"/>
    </source>
</evidence>
<dbReference type="PRINTS" id="PR00598">
    <property type="entry name" value="HTHMARR"/>
</dbReference>
<dbReference type="GO" id="GO:0003700">
    <property type="term" value="F:DNA-binding transcription factor activity"/>
    <property type="evidence" value="ECO:0007669"/>
    <property type="project" value="InterPro"/>
</dbReference>
<dbReference type="InterPro" id="IPR036388">
    <property type="entry name" value="WH-like_DNA-bd_sf"/>
</dbReference>
<evidence type="ECO:0000256" key="3">
    <source>
        <dbReference type="ARBA" id="ARBA00023015"/>
    </source>
</evidence>
<dbReference type="Gene3D" id="1.10.10.10">
    <property type="entry name" value="Winged helix-like DNA-binding domain superfamily/Winged helix DNA-binding domain"/>
    <property type="match status" value="1"/>
</dbReference>
<dbReference type="OrthoDB" id="9806864at2"/>
<dbReference type="GO" id="GO:0005737">
    <property type="term" value="C:cytoplasm"/>
    <property type="evidence" value="ECO:0007669"/>
    <property type="project" value="UniProtKB-SubCell"/>
</dbReference>
<dbReference type="EMBL" id="RBAH01000016">
    <property type="protein sequence ID" value="RKN79141.1"/>
    <property type="molecule type" value="Genomic_DNA"/>
</dbReference>
<keyword evidence="2" id="KW-0963">Cytoplasm</keyword>
<dbReference type="PANTHER" id="PTHR33164:SF5">
    <property type="entry name" value="ORGANIC HYDROPEROXIDE RESISTANCE TRANSCRIPTIONAL REGULATOR"/>
    <property type="match status" value="1"/>
</dbReference>
<dbReference type="PANTHER" id="PTHR33164">
    <property type="entry name" value="TRANSCRIPTIONAL REGULATOR, MARR FAMILY"/>
    <property type="match status" value="1"/>
</dbReference>
<dbReference type="InterPro" id="IPR000835">
    <property type="entry name" value="HTH_MarR-typ"/>
</dbReference>
<feature type="domain" description="HTH marR-type" evidence="6">
    <location>
        <begin position="10"/>
        <end position="144"/>
    </location>
</feature>
<evidence type="ECO:0000256" key="2">
    <source>
        <dbReference type="ARBA" id="ARBA00022490"/>
    </source>
</evidence>
<reference evidence="7 8" key="1">
    <citation type="journal article" date="2007" name="Int. J. Syst. Evol. Microbiol.">
        <title>Paenibacillus ginsengarvi sp. nov., isolated from soil from ginseng cultivation.</title>
        <authorList>
            <person name="Yoon M.H."/>
            <person name="Ten L.N."/>
            <person name="Im W.T."/>
        </authorList>
    </citation>
    <scope>NUCLEOTIDE SEQUENCE [LARGE SCALE GENOMIC DNA]</scope>
    <source>
        <strain evidence="7 8">KCTC 13059</strain>
    </source>
</reference>
<dbReference type="FunFam" id="1.10.10.10:FF:000163">
    <property type="entry name" value="MarR family transcriptional regulator"/>
    <property type="match status" value="1"/>
</dbReference>
<dbReference type="Pfam" id="PF22381">
    <property type="entry name" value="Staph_reg_Sar_Rot"/>
    <property type="match status" value="1"/>
</dbReference>
<dbReference type="RefSeq" id="WP_120749196.1">
    <property type="nucleotide sequence ID" value="NZ_RBAH01000016.1"/>
</dbReference>